<dbReference type="InterPro" id="IPR013320">
    <property type="entry name" value="ConA-like_dom_sf"/>
</dbReference>
<dbReference type="AlphaFoldDB" id="A0A1A7XUE6"/>
<dbReference type="Pfam" id="PF00622">
    <property type="entry name" value="SPRY"/>
    <property type="match status" value="1"/>
</dbReference>
<evidence type="ECO:0000259" key="2">
    <source>
        <dbReference type="PROSITE" id="PS50188"/>
    </source>
</evidence>
<dbReference type="Gene3D" id="2.60.120.920">
    <property type="match status" value="1"/>
</dbReference>
<name>A0A1A7XUE6_9TELE</name>
<dbReference type="InterPro" id="IPR043136">
    <property type="entry name" value="B30.2/SPRY_sf"/>
</dbReference>
<dbReference type="InterPro" id="IPR003877">
    <property type="entry name" value="SPRY_dom"/>
</dbReference>
<gene>
    <name evidence="3" type="primary">Nfu_g_1_016969</name>
</gene>
<feature type="compositionally biased region" description="Polar residues" evidence="1">
    <location>
        <begin position="101"/>
        <end position="110"/>
    </location>
</feature>
<dbReference type="InterPro" id="IPR003879">
    <property type="entry name" value="Butyrophylin_SPRY"/>
</dbReference>
<feature type="domain" description="B30.2/SPRY" evidence="2">
    <location>
        <begin position="1"/>
        <end position="99"/>
    </location>
</feature>
<protein>
    <recommendedName>
        <fullName evidence="2">B30.2/SPRY domain-containing protein</fullName>
    </recommendedName>
</protein>
<organism evidence="3">
    <name type="scientific">Iconisemion striatum</name>
    <dbReference type="NCBI Taxonomy" id="60296"/>
    <lineage>
        <taxon>Eukaryota</taxon>
        <taxon>Metazoa</taxon>
        <taxon>Chordata</taxon>
        <taxon>Craniata</taxon>
        <taxon>Vertebrata</taxon>
        <taxon>Euteleostomi</taxon>
        <taxon>Actinopterygii</taxon>
        <taxon>Neopterygii</taxon>
        <taxon>Teleostei</taxon>
        <taxon>Neoteleostei</taxon>
        <taxon>Acanthomorphata</taxon>
        <taxon>Ovalentaria</taxon>
        <taxon>Atherinomorphae</taxon>
        <taxon>Cyprinodontiformes</taxon>
        <taxon>Nothobranchiidae</taxon>
        <taxon>Iconisemion</taxon>
    </lineage>
</organism>
<feature type="non-terminal residue" evidence="3">
    <location>
        <position position="117"/>
    </location>
</feature>
<sequence>MSLSPNISNGFWFLSSSPDQRDTIQYSTEPEMSLHVHSRPETIGVYLDFDTKELSFYNVEEKKLIISLAVRFTGEIFPFFNPGKGDQSSMEIIQKPEQVECNDNNTSPTEEVQKTEQ</sequence>
<proteinExistence type="predicted"/>
<dbReference type="PROSITE" id="PS50188">
    <property type="entry name" value="B302_SPRY"/>
    <property type="match status" value="1"/>
</dbReference>
<evidence type="ECO:0000313" key="3">
    <source>
        <dbReference type="EMBL" id="SBP21405.1"/>
    </source>
</evidence>
<dbReference type="PRINTS" id="PR01407">
    <property type="entry name" value="BUTYPHLNCDUF"/>
</dbReference>
<reference evidence="3" key="2">
    <citation type="submission" date="2016-06" db="EMBL/GenBank/DDBJ databases">
        <title>The genome of a short-lived fish provides insights into sex chromosome evolution and the genetic control of aging.</title>
        <authorList>
            <person name="Reichwald K."/>
            <person name="Felder M."/>
            <person name="Petzold A."/>
            <person name="Koch P."/>
            <person name="Groth M."/>
            <person name="Platzer M."/>
        </authorList>
    </citation>
    <scope>NUCLEOTIDE SEQUENCE</scope>
    <source>
        <tissue evidence="3">Brain</tissue>
    </source>
</reference>
<evidence type="ECO:0000256" key="1">
    <source>
        <dbReference type="SAM" id="MobiDB-lite"/>
    </source>
</evidence>
<dbReference type="SUPFAM" id="SSF49899">
    <property type="entry name" value="Concanavalin A-like lectins/glucanases"/>
    <property type="match status" value="1"/>
</dbReference>
<dbReference type="EMBL" id="HADW01020005">
    <property type="protein sequence ID" value="SBP21405.1"/>
    <property type="molecule type" value="Transcribed_RNA"/>
</dbReference>
<dbReference type="InterPro" id="IPR001870">
    <property type="entry name" value="B30.2/SPRY"/>
</dbReference>
<reference evidence="3" key="1">
    <citation type="submission" date="2016-05" db="EMBL/GenBank/DDBJ databases">
        <authorList>
            <person name="Lavstsen T."/>
            <person name="Jespersen J.S."/>
        </authorList>
    </citation>
    <scope>NUCLEOTIDE SEQUENCE</scope>
    <source>
        <tissue evidence="3">Brain</tissue>
    </source>
</reference>
<accession>A0A1A7XUE6</accession>
<feature type="region of interest" description="Disordered" evidence="1">
    <location>
        <begin position="96"/>
        <end position="117"/>
    </location>
</feature>